<keyword evidence="5" id="KW-1185">Reference proteome</keyword>
<evidence type="ECO:0000259" key="3">
    <source>
        <dbReference type="PROSITE" id="PS51677"/>
    </source>
</evidence>
<dbReference type="InterPro" id="IPR051398">
    <property type="entry name" value="Polysacch_Deacetylase"/>
</dbReference>
<organism evidence="4 5">
    <name type="scientific">Psychroflexus aurantiacus</name>
    <dbReference type="NCBI Taxonomy" id="2709310"/>
    <lineage>
        <taxon>Bacteria</taxon>
        <taxon>Pseudomonadati</taxon>
        <taxon>Bacteroidota</taxon>
        <taxon>Flavobacteriia</taxon>
        <taxon>Flavobacteriales</taxon>
        <taxon>Flavobacteriaceae</taxon>
        <taxon>Psychroflexus</taxon>
    </lineage>
</organism>
<dbReference type="GO" id="GO:0016810">
    <property type="term" value="F:hydrolase activity, acting on carbon-nitrogen (but not peptide) bonds"/>
    <property type="evidence" value="ECO:0007669"/>
    <property type="project" value="InterPro"/>
</dbReference>
<dbReference type="Gene3D" id="3.20.20.370">
    <property type="entry name" value="Glycoside hydrolase/deacetylase"/>
    <property type="match status" value="1"/>
</dbReference>
<name>A0A6B3R8S0_9FLAO</name>
<dbReference type="EMBL" id="JAAIKD010000003">
    <property type="protein sequence ID" value="NEV93934.1"/>
    <property type="molecule type" value="Genomic_DNA"/>
</dbReference>
<dbReference type="SUPFAM" id="SSF88713">
    <property type="entry name" value="Glycoside hydrolase/deacetylase"/>
    <property type="match status" value="1"/>
</dbReference>
<comment type="subcellular location">
    <subcellularLocation>
        <location evidence="1">Secreted</location>
    </subcellularLocation>
</comment>
<dbReference type="AlphaFoldDB" id="A0A6B3R8S0"/>
<evidence type="ECO:0000313" key="4">
    <source>
        <dbReference type="EMBL" id="NEV93934.1"/>
    </source>
</evidence>
<feature type="domain" description="NodB homology" evidence="3">
    <location>
        <begin position="35"/>
        <end position="280"/>
    </location>
</feature>
<accession>A0A6B3R8S0</accession>
<dbReference type="InterPro" id="IPR002509">
    <property type="entry name" value="NODB_dom"/>
</dbReference>
<dbReference type="Proteomes" id="UP000478505">
    <property type="component" value="Unassembled WGS sequence"/>
</dbReference>
<evidence type="ECO:0000256" key="1">
    <source>
        <dbReference type="ARBA" id="ARBA00004613"/>
    </source>
</evidence>
<comment type="caution">
    <text evidence="4">The sequence shown here is derived from an EMBL/GenBank/DDBJ whole genome shotgun (WGS) entry which is preliminary data.</text>
</comment>
<evidence type="ECO:0000256" key="2">
    <source>
        <dbReference type="ARBA" id="ARBA00022729"/>
    </source>
</evidence>
<dbReference type="PANTHER" id="PTHR34216">
    <property type="match status" value="1"/>
</dbReference>
<keyword evidence="2" id="KW-0732">Signal</keyword>
<proteinExistence type="predicted"/>
<gene>
    <name evidence="4" type="ORF">G3567_07215</name>
</gene>
<dbReference type="RefSeq" id="WP_164004649.1">
    <property type="nucleotide sequence ID" value="NZ_JAAIKD010000003.1"/>
</dbReference>
<reference evidence="4 5" key="1">
    <citation type="submission" date="2020-02" db="EMBL/GenBank/DDBJ databases">
        <title>Flavobacteriaceae Psychroflexus bacterium YR1-1, complete genome.</title>
        <authorList>
            <person name="Li Y."/>
            <person name="Wu S."/>
        </authorList>
    </citation>
    <scope>NUCLEOTIDE SEQUENCE [LARGE SCALE GENOMIC DNA]</scope>
    <source>
        <strain evidence="4 5">YR1-1</strain>
    </source>
</reference>
<evidence type="ECO:0000313" key="5">
    <source>
        <dbReference type="Proteomes" id="UP000478505"/>
    </source>
</evidence>
<dbReference type="Pfam" id="PF01522">
    <property type="entry name" value="Polysacc_deac_1"/>
    <property type="match status" value="2"/>
</dbReference>
<dbReference type="PROSITE" id="PS51677">
    <property type="entry name" value="NODB"/>
    <property type="match status" value="1"/>
</dbReference>
<dbReference type="PANTHER" id="PTHR34216:SF3">
    <property type="entry name" value="POLY-BETA-1,6-N-ACETYL-D-GLUCOSAMINE N-DEACETYLASE"/>
    <property type="match status" value="1"/>
</dbReference>
<dbReference type="GO" id="GO:0005975">
    <property type="term" value="P:carbohydrate metabolic process"/>
    <property type="evidence" value="ECO:0007669"/>
    <property type="project" value="InterPro"/>
</dbReference>
<sequence>MQFKNQISLLSAYGQFVSQKDLLDNTEEIIRSDKKFLLLTFDDGLKEQYEIAKPILDQLGIPAIYFINSINHIEKKVSMVHKIQLVRSVMSPARLINEIQNYNIRFSKAEVQKAIKHYNYDSENAALTKYLLNFKLETSLRDQIIDKLFDEVFTEEDVADNLYMDINHLKTLGDEFSLGNHTHSHLALGLQTKETITEEINQTKEFLENTTHQEIVSISYPYGSREVCTQPVEEIARQTNHKLGFTMTRDYSKHEDSFLMLNRFDCNDVPGGKNEKMMFR</sequence>
<protein>
    <submittedName>
        <fullName evidence="4">Polysaccharide deacetylase family protein</fullName>
    </submittedName>
</protein>
<dbReference type="GO" id="GO:0005576">
    <property type="term" value="C:extracellular region"/>
    <property type="evidence" value="ECO:0007669"/>
    <property type="project" value="UniProtKB-SubCell"/>
</dbReference>
<dbReference type="InterPro" id="IPR011330">
    <property type="entry name" value="Glyco_hydro/deAcase_b/a-brl"/>
</dbReference>